<keyword evidence="2" id="KW-0812">Transmembrane</keyword>
<feature type="coiled-coil region" evidence="1">
    <location>
        <begin position="120"/>
        <end position="208"/>
    </location>
</feature>
<evidence type="ECO:0000256" key="1">
    <source>
        <dbReference type="SAM" id="Coils"/>
    </source>
</evidence>
<keyword evidence="1" id="KW-0175">Coiled coil</keyword>
<dbReference type="EMBL" id="NEDP02005140">
    <property type="protein sequence ID" value="OWF43205.1"/>
    <property type="molecule type" value="Genomic_DNA"/>
</dbReference>
<evidence type="ECO:0000313" key="4">
    <source>
        <dbReference type="Proteomes" id="UP000242188"/>
    </source>
</evidence>
<gene>
    <name evidence="3" type="ORF">KP79_PYT01896</name>
</gene>
<name>A0A210Q3B8_MIZYE</name>
<organism evidence="3 4">
    <name type="scientific">Mizuhopecten yessoensis</name>
    <name type="common">Japanese scallop</name>
    <name type="synonym">Patinopecten yessoensis</name>
    <dbReference type="NCBI Taxonomy" id="6573"/>
    <lineage>
        <taxon>Eukaryota</taxon>
        <taxon>Metazoa</taxon>
        <taxon>Spiralia</taxon>
        <taxon>Lophotrochozoa</taxon>
        <taxon>Mollusca</taxon>
        <taxon>Bivalvia</taxon>
        <taxon>Autobranchia</taxon>
        <taxon>Pteriomorphia</taxon>
        <taxon>Pectinida</taxon>
        <taxon>Pectinoidea</taxon>
        <taxon>Pectinidae</taxon>
        <taxon>Mizuhopecten</taxon>
    </lineage>
</organism>
<keyword evidence="2" id="KW-0472">Membrane</keyword>
<feature type="transmembrane region" description="Helical" evidence="2">
    <location>
        <begin position="43"/>
        <end position="60"/>
    </location>
</feature>
<feature type="transmembrane region" description="Helical" evidence="2">
    <location>
        <begin position="6"/>
        <end position="22"/>
    </location>
</feature>
<accession>A0A210Q3B8</accession>
<evidence type="ECO:0000313" key="3">
    <source>
        <dbReference type="EMBL" id="OWF43205.1"/>
    </source>
</evidence>
<dbReference type="AlphaFoldDB" id="A0A210Q3B8"/>
<sequence>MYEPYIIIALFVVYTAMLAIWLPPGRISALLIKISSDVKKNRTTSFLIVGICIWILAIQTDNNQTKNRLISIEAKLEDMDAYVISQNREMNQMEKRFNTLLEAETLVLKDTFTKILEVEVENLLMKARNTDENIETLTIELSEMEQNIETANREMAKTKKQMDTLVEKEILVLKTDLNKKNNKILGKLRETDKILEDLDESKRTTERKVEKGEAVFRHLKDYVKDQDDKNYQFKEDVDTLYQMYNRIQEKRENSYRSHQERENERQRDVARKPSLVVRVINQVINVAVHTVGSYVGGAIFKAVSWVGSWLGIT</sequence>
<protein>
    <submittedName>
        <fullName evidence="3">Uncharacterized protein</fullName>
    </submittedName>
</protein>
<comment type="caution">
    <text evidence="3">The sequence shown here is derived from an EMBL/GenBank/DDBJ whole genome shotgun (WGS) entry which is preliminary data.</text>
</comment>
<keyword evidence="4" id="KW-1185">Reference proteome</keyword>
<proteinExistence type="predicted"/>
<keyword evidence="2" id="KW-1133">Transmembrane helix</keyword>
<dbReference type="Proteomes" id="UP000242188">
    <property type="component" value="Unassembled WGS sequence"/>
</dbReference>
<evidence type="ECO:0000256" key="2">
    <source>
        <dbReference type="SAM" id="Phobius"/>
    </source>
</evidence>
<reference evidence="3 4" key="1">
    <citation type="journal article" date="2017" name="Nat. Ecol. Evol.">
        <title>Scallop genome provides insights into evolution of bilaterian karyotype and development.</title>
        <authorList>
            <person name="Wang S."/>
            <person name="Zhang J."/>
            <person name="Jiao W."/>
            <person name="Li J."/>
            <person name="Xun X."/>
            <person name="Sun Y."/>
            <person name="Guo X."/>
            <person name="Huan P."/>
            <person name="Dong B."/>
            <person name="Zhang L."/>
            <person name="Hu X."/>
            <person name="Sun X."/>
            <person name="Wang J."/>
            <person name="Zhao C."/>
            <person name="Wang Y."/>
            <person name="Wang D."/>
            <person name="Huang X."/>
            <person name="Wang R."/>
            <person name="Lv J."/>
            <person name="Li Y."/>
            <person name="Zhang Z."/>
            <person name="Liu B."/>
            <person name="Lu W."/>
            <person name="Hui Y."/>
            <person name="Liang J."/>
            <person name="Zhou Z."/>
            <person name="Hou R."/>
            <person name="Li X."/>
            <person name="Liu Y."/>
            <person name="Li H."/>
            <person name="Ning X."/>
            <person name="Lin Y."/>
            <person name="Zhao L."/>
            <person name="Xing Q."/>
            <person name="Dou J."/>
            <person name="Li Y."/>
            <person name="Mao J."/>
            <person name="Guo H."/>
            <person name="Dou H."/>
            <person name="Li T."/>
            <person name="Mu C."/>
            <person name="Jiang W."/>
            <person name="Fu Q."/>
            <person name="Fu X."/>
            <person name="Miao Y."/>
            <person name="Liu J."/>
            <person name="Yu Q."/>
            <person name="Li R."/>
            <person name="Liao H."/>
            <person name="Li X."/>
            <person name="Kong Y."/>
            <person name="Jiang Z."/>
            <person name="Chourrout D."/>
            <person name="Li R."/>
            <person name="Bao Z."/>
        </authorList>
    </citation>
    <scope>NUCLEOTIDE SEQUENCE [LARGE SCALE GENOMIC DNA]</scope>
    <source>
        <strain evidence="3 4">PY_sf001</strain>
    </source>
</reference>